<evidence type="ECO:0000313" key="3">
    <source>
        <dbReference type="Proteomes" id="UP000197535"/>
    </source>
</evidence>
<dbReference type="AlphaFoldDB" id="A0A254T7D0"/>
<organism evidence="2 3">
    <name type="scientific">Noviherbaspirillum denitrificans</name>
    <dbReference type="NCBI Taxonomy" id="1968433"/>
    <lineage>
        <taxon>Bacteria</taxon>
        <taxon>Pseudomonadati</taxon>
        <taxon>Pseudomonadota</taxon>
        <taxon>Betaproteobacteria</taxon>
        <taxon>Burkholderiales</taxon>
        <taxon>Oxalobacteraceae</taxon>
        <taxon>Noviherbaspirillum</taxon>
    </lineage>
</organism>
<name>A0A254T7D0_9BURK</name>
<protein>
    <recommendedName>
        <fullName evidence="4">Pectate lyase superfamily protein domain-containing protein</fullName>
    </recommendedName>
</protein>
<reference evidence="2 3" key="1">
    <citation type="submission" date="2016-02" db="EMBL/GenBank/DDBJ databases">
        <authorList>
            <person name="Wen L."/>
            <person name="He K."/>
            <person name="Yang H."/>
        </authorList>
    </citation>
    <scope>NUCLEOTIDE SEQUENCE [LARGE SCALE GENOMIC DNA]</scope>
    <source>
        <strain evidence="2 3">TSA40</strain>
    </source>
</reference>
<feature type="signal peptide" evidence="1">
    <location>
        <begin position="1"/>
        <end position="31"/>
    </location>
</feature>
<dbReference type="RefSeq" id="WP_088710285.1">
    <property type="nucleotide sequence ID" value="NZ_LSTO01000003.1"/>
</dbReference>
<dbReference type="Proteomes" id="UP000197535">
    <property type="component" value="Unassembled WGS sequence"/>
</dbReference>
<feature type="chain" id="PRO_5011723268" description="Pectate lyase superfamily protein domain-containing protein" evidence="1">
    <location>
        <begin position="32"/>
        <end position="444"/>
    </location>
</feature>
<proteinExistence type="predicted"/>
<dbReference type="EMBL" id="LSTO01000003">
    <property type="protein sequence ID" value="OWW18559.1"/>
    <property type="molecule type" value="Genomic_DNA"/>
</dbReference>
<evidence type="ECO:0008006" key="4">
    <source>
        <dbReference type="Google" id="ProtNLM"/>
    </source>
</evidence>
<evidence type="ECO:0000313" key="2">
    <source>
        <dbReference type="EMBL" id="OWW18559.1"/>
    </source>
</evidence>
<dbReference type="PROSITE" id="PS51257">
    <property type="entry name" value="PROKAR_LIPOPROTEIN"/>
    <property type="match status" value="1"/>
</dbReference>
<comment type="caution">
    <text evidence="2">The sequence shown here is derived from an EMBL/GenBank/DDBJ whole genome shotgun (WGS) entry which is preliminary data.</text>
</comment>
<gene>
    <name evidence="2" type="ORF">AYR66_00660</name>
</gene>
<dbReference type="OrthoDB" id="9111679at2"/>
<keyword evidence="3" id="KW-1185">Reference proteome</keyword>
<accession>A0A254T7D0</accession>
<keyword evidence="1" id="KW-0732">Signal</keyword>
<sequence>MNDIKNKSFDNRRRQLIFGGLAVGASSLLQACGGGSAEDIGSTASAANASSASGATGATNVYAAETTVVTTPRPIPANVVRLADYGGVPGAAAATIISAFNQALTQLKGLGGGTLQVGPGVYDFGTRGAGTLVYASGLSNVLISAYGAQMTMTTTADTAIVTPVFFTFNNPNNITIAGMSFKDYGAINSGASANHGLICINITSSVSCSGFKTVDVVADSVVRLLMASQPDTGRYTFEGFDLHGTVKNAYYGAGCIFNGANSKVNLTVHNVRRAFIGYGLRNWDLTINASADGIWPGSNAFVEIAADNRESADTVKVNLTATGNMKNYVGLVNFYMQGSSTSATHIRNVKANVTLNNVTSPAGAVFLFPYEAPSTGVFASTTLAAWEQIQLNAAVVGSYTGTFIKNPSISSASTTSINVASGLAARQNMSALPNYFHVITQCSA</sequence>
<evidence type="ECO:0000256" key="1">
    <source>
        <dbReference type="SAM" id="SignalP"/>
    </source>
</evidence>